<reference evidence="1" key="2">
    <citation type="journal article" date="2015" name="Fish Shellfish Immunol.">
        <title>Early steps in the European eel (Anguilla anguilla)-Vibrio vulnificus interaction in the gills: Role of the RtxA13 toxin.</title>
        <authorList>
            <person name="Callol A."/>
            <person name="Pajuelo D."/>
            <person name="Ebbesson L."/>
            <person name="Teles M."/>
            <person name="MacKenzie S."/>
            <person name="Amaro C."/>
        </authorList>
    </citation>
    <scope>NUCLEOTIDE SEQUENCE</scope>
</reference>
<evidence type="ECO:0000313" key="1">
    <source>
        <dbReference type="EMBL" id="JAH93423.1"/>
    </source>
</evidence>
<protein>
    <submittedName>
        <fullName evidence="1">Uncharacterized protein</fullName>
    </submittedName>
</protein>
<reference evidence="1" key="1">
    <citation type="submission" date="2014-11" db="EMBL/GenBank/DDBJ databases">
        <authorList>
            <person name="Amaro Gonzalez C."/>
        </authorList>
    </citation>
    <scope>NUCLEOTIDE SEQUENCE</scope>
</reference>
<dbReference type="AlphaFoldDB" id="A0A0E9WV75"/>
<organism evidence="1">
    <name type="scientific">Anguilla anguilla</name>
    <name type="common">European freshwater eel</name>
    <name type="synonym">Muraena anguilla</name>
    <dbReference type="NCBI Taxonomy" id="7936"/>
    <lineage>
        <taxon>Eukaryota</taxon>
        <taxon>Metazoa</taxon>
        <taxon>Chordata</taxon>
        <taxon>Craniata</taxon>
        <taxon>Vertebrata</taxon>
        <taxon>Euteleostomi</taxon>
        <taxon>Actinopterygii</taxon>
        <taxon>Neopterygii</taxon>
        <taxon>Teleostei</taxon>
        <taxon>Anguilliformes</taxon>
        <taxon>Anguillidae</taxon>
        <taxon>Anguilla</taxon>
    </lineage>
</organism>
<dbReference type="PROSITE" id="PS51257">
    <property type="entry name" value="PROKAR_LIPOPROTEIN"/>
    <property type="match status" value="1"/>
</dbReference>
<dbReference type="EMBL" id="GBXM01015154">
    <property type="protein sequence ID" value="JAH93423.1"/>
    <property type="molecule type" value="Transcribed_RNA"/>
</dbReference>
<proteinExistence type="predicted"/>
<name>A0A0E9WV75_ANGAN</name>
<accession>A0A0E9WV75</accession>
<sequence length="99" mass="11351">MTPGNRNIGLCNRSFFSPIGLLLQGCSAIGQFRGTASYISQLEVPFCCKYRLSERRDRRLISLYEVRGLQTCLHIVYLLYILRYGRFFIPAFEGGFSTI</sequence>